<comment type="caution">
    <text evidence="4">The sequence shown here is derived from an EMBL/GenBank/DDBJ whole genome shotgun (WGS) entry which is preliminary data.</text>
</comment>
<evidence type="ECO:0000256" key="1">
    <source>
        <dbReference type="SAM" id="Phobius"/>
    </source>
</evidence>
<name>A0ABP8FQI4_9SPHI</name>
<gene>
    <name evidence="4" type="ORF">GCM10023149_02960</name>
</gene>
<evidence type="ECO:0000313" key="5">
    <source>
        <dbReference type="Proteomes" id="UP001500582"/>
    </source>
</evidence>
<reference evidence="5" key="1">
    <citation type="journal article" date="2019" name="Int. J. Syst. Evol. Microbiol.">
        <title>The Global Catalogue of Microorganisms (GCM) 10K type strain sequencing project: providing services to taxonomists for standard genome sequencing and annotation.</title>
        <authorList>
            <consortium name="The Broad Institute Genomics Platform"/>
            <consortium name="The Broad Institute Genome Sequencing Center for Infectious Disease"/>
            <person name="Wu L."/>
            <person name="Ma J."/>
        </authorList>
    </citation>
    <scope>NUCLEOTIDE SEQUENCE [LARGE SCALE GENOMIC DNA]</scope>
    <source>
        <strain evidence="5">JCM 17705</strain>
    </source>
</reference>
<keyword evidence="1" id="KW-1133">Transmembrane helix</keyword>
<feature type="transmembrane region" description="Helical" evidence="1">
    <location>
        <begin position="96"/>
        <end position="114"/>
    </location>
</feature>
<evidence type="ECO:0000313" key="4">
    <source>
        <dbReference type="EMBL" id="GAA4308867.1"/>
    </source>
</evidence>
<dbReference type="RefSeq" id="WP_345209204.1">
    <property type="nucleotide sequence ID" value="NZ_BAABFT010000001.1"/>
</dbReference>
<dbReference type="EMBL" id="BAABFT010000001">
    <property type="protein sequence ID" value="GAA4308867.1"/>
    <property type="molecule type" value="Genomic_DNA"/>
</dbReference>
<dbReference type="Pfam" id="PF16344">
    <property type="entry name" value="FecR_C"/>
    <property type="match status" value="1"/>
</dbReference>
<keyword evidence="1" id="KW-0812">Transmembrane</keyword>
<protein>
    <submittedName>
        <fullName evidence="4">FecR domain-containing protein</fullName>
    </submittedName>
</protein>
<evidence type="ECO:0000259" key="2">
    <source>
        <dbReference type="Pfam" id="PF04773"/>
    </source>
</evidence>
<dbReference type="InterPro" id="IPR006860">
    <property type="entry name" value="FecR"/>
</dbReference>
<accession>A0ABP8FQI4</accession>
<feature type="domain" description="Protein FecR C-terminal" evidence="3">
    <location>
        <begin position="260"/>
        <end position="327"/>
    </location>
</feature>
<dbReference type="InterPro" id="IPR032508">
    <property type="entry name" value="FecR_C"/>
</dbReference>
<dbReference type="InterPro" id="IPR012373">
    <property type="entry name" value="Ferrdict_sens_TM"/>
</dbReference>
<dbReference type="Pfam" id="PF04773">
    <property type="entry name" value="FecR"/>
    <property type="match status" value="1"/>
</dbReference>
<dbReference type="PIRSF" id="PIRSF018266">
    <property type="entry name" value="FecR"/>
    <property type="match status" value="1"/>
</dbReference>
<dbReference type="PANTHER" id="PTHR30273">
    <property type="entry name" value="PERIPLASMIC SIGNAL SENSOR AND SIGMA FACTOR ACTIVATOR FECR-RELATED"/>
    <property type="match status" value="1"/>
</dbReference>
<dbReference type="Gene3D" id="2.60.120.1440">
    <property type="match status" value="1"/>
</dbReference>
<keyword evidence="5" id="KW-1185">Reference proteome</keyword>
<keyword evidence="1" id="KW-0472">Membrane</keyword>
<feature type="domain" description="FecR protein" evidence="2">
    <location>
        <begin position="135"/>
        <end position="217"/>
    </location>
</feature>
<evidence type="ECO:0000259" key="3">
    <source>
        <dbReference type="Pfam" id="PF16344"/>
    </source>
</evidence>
<organism evidence="4 5">
    <name type="scientific">Mucilaginibacter gynuensis</name>
    <dbReference type="NCBI Taxonomy" id="1302236"/>
    <lineage>
        <taxon>Bacteria</taxon>
        <taxon>Pseudomonadati</taxon>
        <taxon>Bacteroidota</taxon>
        <taxon>Sphingobacteriia</taxon>
        <taxon>Sphingobacteriales</taxon>
        <taxon>Sphingobacteriaceae</taxon>
        <taxon>Mucilaginibacter</taxon>
    </lineage>
</organism>
<dbReference type="Proteomes" id="UP001500582">
    <property type="component" value="Unassembled WGS sequence"/>
</dbReference>
<dbReference type="PANTHER" id="PTHR30273:SF2">
    <property type="entry name" value="PROTEIN FECR"/>
    <property type="match status" value="1"/>
</dbReference>
<proteinExistence type="predicted"/>
<sequence>MNLNAENMEMNDDLLISCLLGEASAEQVAQVTEWRKDDAANERHYMQFAQVWEASDKLKFTGQADAQESLGRLKQKIAIQKADKGKEVILPRSYNWLRIAAVLLAFAGGVWLYMINKNPAKDVDFATDKAVRIDTLSDGSVITLNKNSLLQYPETFSGNKRKVTLVRGEAFFSITPDKSKPFIINSSGTVIKVVGTSFNVKNRNSNIEVIVETGIVEVSNSGKMLSLKPGEKAVVKKLEKELVKQKNTDQLYNYYRSKEFVADDTPLWRIVEVLNEAYDSRIIIGRKELRNLPLNTTFKNEPLDSVLKVITRTFNITVEKKNNQIILK</sequence>
<dbReference type="Gene3D" id="3.55.50.30">
    <property type="match status" value="1"/>
</dbReference>